<keyword evidence="3" id="KW-0645">Protease</keyword>
<dbReference type="InterPro" id="IPR027476">
    <property type="entry name" value="DppA_N"/>
</dbReference>
<feature type="active site" description="Nucleophile" evidence="1">
    <location>
        <position position="117"/>
    </location>
</feature>
<evidence type="ECO:0000256" key="1">
    <source>
        <dbReference type="PIRSR" id="PIRSR015853-1"/>
    </source>
</evidence>
<gene>
    <name evidence="3" type="ORF">MESINF_0127</name>
</gene>
<dbReference type="InterPro" id="IPR036177">
    <property type="entry name" value="Peptidase_M55_sf"/>
</dbReference>
<dbReference type="Pfam" id="PF04951">
    <property type="entry name" value="Peptidase_M55"/>
    <property type="match status" value="1"/>
</dbReference>
<accession>A0A7Z7LCT0</accession>
<keyword evidence="3" id="KW-0378">Hydrolase</keyword>
<evidence type="ECO:0000313" key="3">
    <source>
        <dbReference type="EMBL" id="SSC11576.1"/>
    </source>
</evidence>
<keyword evidence="4" id="KW-1185">Reference proteome</keyword>
<keyword evidence="2" id="KW-0862">Zinc</keyword>
<keyword evidence="3" id="KW-0031">Aminopeptidase</keyword>
<dbReference type="RefSeq" id="WP_169698034.1">
    <property type="nucleotide sequence ID" value="NZ_LS974202.1"/>
</dbReference>
<name>A0A7Z7LCT0_9BACT</name>
<feature type="binding site" evidence="2">
    <location>
        <position position="10"/>
    </location>
    <ligand>
        <name>Zn(2+)</name>
        <dbReference type="ChEBI" id="CHEBI:29105"/>
        <label>1</label>
    </ligand>
</feature>
<dbReference type="CDD" id="cd08770">
    <property type="entry name" value="DAP_dppA_3"/>
    <property type="match status" value="1"/>
</dbReference>
<dbReference type="Proteomes" id="UP000250796">
    <property type="component" value="Chromosome MESINF"/>
</dbReference>
<dbReference type="InterPro" id="IPR007035">
    <property type="entry name" value="Peptidase_M55"/>
</dbReference>
<organism evidence="3 4">
    <name type="scientific">Mesotoga infera</name>
    <dbReference type="NCBI Taxonomy" id="1236046"/>
    <lineage>
        <taxon>Bacteria</taxon>
        <taxon>Thermotogati</taxon>
        <taxon>Thermotogota</taxon>
        <taxon>Thermotogae</taxon>
        <taxon>Kosmotogales</taxon>
        <taxon>Kosmotogaceae</taxon>
        <taxon>Mesotoga</taxon>
    </lineage>
</organism>
<feature type="binding site" evidence="2">
    <location>
        <position position="105"/>
    </location>
    <ligand>
        <name>Zn(2+)</name>
        <dbReference type="ChEBI" id="CHEBI:29105"/>
        <label>2</label>
    </ligand>
</feature>
<feature type="binding site" evidence="2">
    <location>
        <position position="8"/>
    </location>
    <ligand>
        <name>Zn(2+)</name>
        <dbReference type="ChEBI" id="CHEBI:29105"/>
        <label>1</label>
    </ligand>
</feature>
<keyword evidence="2" id="KW-0479">Metal-binding</keyword>
<dbReference type="PIRSF" id="PIRSF015853">
    <property type="entry name" value="Pep_DppA"/>
    <property type="match status" value="1"/>
</dbReference>
<dbReference type="AlphaFoldDB" id="A0A7Z7LCT0"/>
<feature type="binding site" evidence="2">
    <location>
        <position position="135"/>
    </location>
    <ligand>
        <name>Zn(2+)</name>
        <dbReference type="ChEBI" id="CHEBI:29105"/>
        <label>2</label>
    </ligand>
</feature>
<dbReference type="GO" id="GO:0046872">
    <property type="term" value="F:metal ion binding"/>
    <property type="evidence" value="ECO:0007669"/>
    <property type="project" value="UniProtKB-KW"/>
</dbReference>
<dbReference type="GO" id="GO:0004177">
    <property type="term" value="F:aminopeptidase activity"/>
    <property type="evidence" value="ECO:0007669"/>
    <property type="project" value="UniProtKB-KW"/>
</dbReference>
<feature type="binding site" evidence="2">
    <location>
        <position position="8"/>
    </location>
    <ligand>
        <name>Zn(2+)</name>
        <dbReference type="ChEBI" id="CHEBI:29105"/>
        <label>2</label>
    </ligand>
</feature>
<dbReference type="EMBL" id="LS974202">
    <property type="protein sequence ID" value="SSC11576.1"/>
    <property type="molecule type" value="Genomic_DNA"/>
</dbReference>
<feature type="binding site" evidence="2">
    <location>
        <position position="60"/>
    </location>
    <ligand>
        <name>Zn(2+)</name>
        <dbReference type="ChEBI" id="CHEBI:29105"/>
        <label>2</label>
    </ligand>
</feature>
<dbReference type="Gene3D" id="3.30.1360.130">
    <property type="entry name" value="Dipeptide transport protein"/>
    <property type="match status" value="1"/>
</dbReference>
<dbReference type="Gene3D" id="3.40.50.10780">
    <property type="entry name" value="Dipeptide transport protein"/>
    <property type="match status" value="1"/>
</dbReference>
<dbReference type="KEGG" id="minf:MESINF_0127"/>
<evidence type="ECO:0000313" key="4">
    <source>
        <dbReference type="Proteomes" id="UP000250796"/>
    </source>
</evidence>
<reference evidence="3 4" key="1">
    <citation type="submission" date="2017-01" db="EMBL/GenBank/DDBJ databases">
        <authorList>
            <person name="Erauso G."/>
        </authorList>
    </citation>
    <scope>NUCLEOTIDE SEQUENCE [LARGE SCALE GENOMIC DNA]</scope>
    <source>
        <strain evidence="3">MESINF1</strain>
    </source>
</reference>
<dbReference type="SUPFAM" id="SSF63992">
    <property type="entry name" value="Dipeptide transport protein"/>
    <property type="match status" value="1"/>
</dbReference>
<evidence type="ECO:0000256" key="2">
    <source>
        <dbReference type="PIRSR" id="PIRSR015853-2"/>
    </source>
</evidence>
<sequence>MKVFISADIEGTAGIASWDETNKGHADYTYFSRQMTAEVNAAISGAMKSGASEILIRDAHGSARNIDPSALPDCVRIIRGWARDPFMMMQGIDASFDAVVFTGYHSPSGRGLNPLSHTMTGDIFSLKINGELVSEFLMNAMSAAYYKVPVVFLSGDAGIAKIARDKVPGIETVVTNTGSGSSVDSIHPAKVVRLIEEGVSRAISNGSIKPMTLPEKFEVEIVYIEHTQTHRLSFFPGVEKADDRTLTFTESDYFEVLRKLLFLL</sequence>
<proteinExistence type="predicted"/>
<protein>
    <submittedName>
        <fullName evidence="3">Peptidase M55 D-aminopeptidase</fullName>
    </submittedName>
</protein>